<organism evidence="3 4">
    <name type="scientific">Caloramator proteoclasticus DSM 10124</name>
    <dbReference type="NCBI Taxonomy" id="1121262"/>
    <lineage>
        <taxon>Bacteria</taxon>
        <taxon>Bacillati</taxon>
        <taxon>Bacillota</taxon>
        <taxon>Clostridia</taxon>
        <taxon>Eubacteriales</taxon>
        <taxon>Clostridiaceae</taxon>
        <taxon>Caloramator</taxon>
    </lineage>
</organism>
<evidence type="ECO:0000313" key="3">
    <source>
        <dbReference type="EMBL" id="SHF29123.1"/>
    </source>
</evidence>
<dbReference type="UniPathway" id="UPA00848">
    <property type="reaction ID" value="UER00151"/>
</dbReference>
<sequence>MKDVQNERDFRNIPLKHVGINNLKWPVVVRDKKNGTQNTIAKVSLSVDLPHFQRGTHMSRFVEVIKELKSVSPKDIEAMLTDLKEKLEAQVAHCRMEFDYFISKPSPVTQIESPYDVQCAFEATKNHNFDFILEVKVPVTTLCPCSKEISEFGAHNQRATVDIKIKTDKMIWIEDIVKVAEESASTPVFSLLKRKDEKWVTEMAYLNPRFVEDVAREVALRLEKNEDIKWYSVCVESIESIHNHNAFAYTEKGMME</sequence>
<feature type="site" description="May be catalytically important" evidence="2">
    <location>
        <position position="143"/>
    </location>
</feature>
<evidence type="ECO:0000256" key="1">
    <source>
        <dbReference type="ARBA" id="ARBA00022801"/>
    </source>
</evidence>
<dbReference type="HAMAP" id="MF_01527_B">
    <property type="entry name" value="GTP_cyclohydrol_B"/>
    <property type="match status" value="1"/>
</dbReference>
<dbReference type="RefSeq" id="WP_027308099.1">
    <property type="nucleotide sequence ID" value="NZ_FQVG01000051.1"/>
</dbReference>
<dbReference type="InterPro" id="IPR003801">
    <property type="entry name" value="GTP_cyclohydrolase_FolE2/MptA"/>
</dbReference>
<evidence type="ECO:0000256" key="2">
    <source>
        <dbReference type="HAMAP-Rule" id="MF_01527"/>
    </source>
</evidence>
<proteinExistence type="inferred from homology"/>
<keyword evidence="1 2" id="KW-0378">Hydrolase</keyword>
<evidence type="ECO:0000313" key="4">
    <source>
        <dbReference type="Proteomes" id="UP000184423"/>
    </source>
</evidence>
<dbReference type="PANTHER" id="PTHR36445:SF1">
    <property type="entry name" value="GTP CYCLOHYDROLASE MPTA"/>
    <property type="match status" value="1"/>
</dbReference>
<comment type="similarity">
    <text evidence="2">Belongs to the GTP cyclohydrolase IV family.</text>
</comment>
<name>A0A1M5AFT1_9CLOT</name>
<comment type="catalytic activity">
    <reaction evidence="2">
        <text>GTP + H2O = 7,8-dihydroneopterin 3'-triphosphate + formate + H(+)</text>
        <dbReference type="Rhea" id="RHEA:17473"/>
        <dbReference type="ChEBI" id="CHEBI:15377"/>
        <dbReference type="ChEBI" id="CHEBI:15378"/>
        <dbReference type="ChEBI" id="CHEBI:15740"/>
        <dbReference type="ChEBI" id="CHEBI:37565"/>
        <dbReference type="ChEBI" id="CHEBI:58462"/>
        <dbReference type="EC" id="3.5.4.16"/>
    </reaction>
</comment>
<dbReference type="Gene3D" id="3.10.270.10">
    <property type="entry name" value="Urate Oxidase"/>
    <property type="match status" value="1"/>
</dbReference>
<accession>A0A1M5AFT1</accession>
<gene>
    <name evidence="2" type="primary">folE2</name>
    <name evidence="3" type="ORF">SAMN02746091_02186</name>
</gene>
<comment type="pathway">
    <text evidence="2">Cofactor biosynthesis; 7,8-dihydroneopterin triphosphate biosynthesis; 7,8-dihydroneopterin triphosphate from GTP: step 1/1.</text>
</comment>
<dbReference type="Pfam" id="PF02649">
    <property type="entry name" value="GCHY-1"/>
    <property type="match status" value="1"/>
</dbReference>
<dbReference type="EC" id="3.5.4.16" evidence="2"/>
<dbReference type="EMBL" id="FQVG01000051">
    <property type="protein sequence ID" value="SHF29123.1"/>
    <property type="molecule type" value="Genomic_DNA"/>
</dbReference>
<dbReference type="PANTHER" id="PTHR36445">
    <property type="entry name" value="GTP CYCLOHYDROLASE MPTA"/>
    <property type="match status" value="1"/>
</dbReference>
<dbReference type="GO" id="GO:0003934">
    <property type="term" value="F:GTP cyclohydrolase I activity"/>
    <property type="evidence" value="ECO:0007669"/>
    <property type="project" value="UniProtKB-UniRule"/>
</dbReference>
<protein>
    <recommendedName>
        <fullName evidence="2">GTP cyclohydrolase FolE2</fullName>
        <ecNumber evidence="2">3.5.4.16</ecNumber>
    </recommendedName>
</protein>
<dbReference type="InterPro" id="IPR022838">
    <property type="entry name" value="GTP_cyclohydrolase_FolE2"/>
</dbReference>
<dbReference type="GO" id="GO:0046654">
    <property type="term" value="P:tetrahydrofolate biosynthetic process"/>
    <property type="evidence" value="ECO:0007669"/>
    <property type="project" value="UniProtKB-UniRule"/>
</dbReference>
<keyword evidence="4" id="KW-1185">Reference proteome</keyword>
<dbReference type="NCBIfam" id="NF010200">
    <property type="entry name" value="PRK13674.1-1"/>
    <property type="match status" value="1"/>
</dbReference>
<dbReference type="Proteomes" id="UP000184423">
    <property type="component" value="Unassembled WGS sequence"/>
</dbReference>
<dbReference type="AlphaFoldDB" id="A0A1M5AFT1"/>
<comment type="function">
    <text evidence="2">Converts GTP to 7,8-dihydroneopterin triphosphate.</text>
</comment>
<reference evidence="4" key="1">
    <citation type="submission" date="2016-11" db="EMBL/GenBank/DDBJ databases">
        <authorList>
            <person name="Varghese N."/>
            <person name="Submissions S."/>
        </authorList>
    </citation>
    <scope>NUCLEOTIDE SEQUENCE [LARGE SCALE GENOMIC DNA]</scope>
    <source>
        <strain evidence="4">DSM 10124</strain>
    </source>
</reference>